<feature type="transmembrane region" description="Helical" evidence="1">
    <location>
        <begin position="146"/>
        <end position="171"/>
    </location>
</feature>
<accession>A0ABX0K1T1</accession>
<gene>
    <name evidence="2" type="ORF">GOB81_06135</name>
</gene>
<proteinExistence type="predicted"/>
<feature type="transmembrane region" description="Helical" evidence="1">
    <location>
        <begin position="191"/>
        <end position="211"/>
    </location>
</feature>
<feature type="transmembrane region" description="Helical" evidence="1">
    <location>
        <begin position="329"/>
        <end position="351"/>
    </location>
</feature>
<keyword evidence="1" id="KW-1133">Transmembrane helix</keyword>
<feature type="transmembrane region" description="Helical" evidence="1">
    <location>
        <begin position="463"/>
        <end position="483"/>
    </location>
</feature>
<keyword evidence="1" id="KW-0812">Transmembrane</keyword>
<protein>
    <submittedName>
        <fullName evidence="2">PepSY domain-containing protein</fullName>
    </submittedName>
</protein>
<evidence type="ECO:0000313" key="3">
    <source>
        <dbReference type="Proteomes" id="UP000631653"/>
    </source>
</evidence>
<evidence type="ECO:0000313" key="2">
    <source>
        <dbReference type="EMBL" id="NHN88205.1"/>
    </source>
</evidence>
<dbReference type="Proteomes" id="UP000631653">
    <property type="component" value="Unassembled WGS sequence"/>
</dbReference>
<dbReference type="RefSeq" id="WP_173569478.1">
    <property type="nucleotide sequence ID" value="NZ_WOSY01000004.1"/>
</dbReference>
<feature type="transmembrane region" description="Helical" evidence="1">
    <location>
        <begin position="20"/>
        <end position="46"/>
    </location>
</feature>
<keyword evidence="1" id="KW-0472">Membrane</keyword>
<keyword evidence="3" id="KW-1185">Reference proteome</keyword>
<name>A0ABX0K1T1_9PROT</name>
<dbReference type="PANTHER" id="PTHR34219">
    <property type="entry name" value="IRON-REGULATED INNER MEMBRANE PROTEIN-RELATED"/>
    <property type="match status" value="1"/>
</dbReference>
<feature type="transmembrane region" description="Helical" evidence="1">
    <location>
        <begin position="363"/>
        <end position="387"/>
    </location>
</feature>
<feature type="transmembrane region" description="Helical" evidence="1">
    <location>
        <begin position="436"/>
        <end position="457"/>
    </location>
</feature>
<dbReference type="Pfam" id="PF03929">
    <property type="entry name" value="PepSY_TM"/>
    <property type="match status" value="1"/>
</dbReference>
<organism evidence="2 3">
    <name type="scientific">Acetobacter conturbans</name>
    <dbReference type="NCBI Taxonomy" id="1737472"/>
    <lineage>
        <taxon>Bacteria</taxon>
        <taxon>Pseudomonadati</taxon>
        <taxon>Pseudomonadota</taxon>
        <taxon>Alphaproteobacteria</taxon>
        <taxon>Acetobacterales</taxon>
        <taxon>Acetobacteraceae</taxon>
        <taxon>Acetobacter</taxon>
    </lineage>
</organism>
<comment type="caution">
    <text evidence="2">The sequence shown here is derived from an EMBL/GenBank/DDBJ whole genome shotgun (WGS) entry which is preliminary data.</text>
</comment>
<evidence type="ECO:0000256" key="1">
    <source>
        <dbReference type="SAM" id="Phobius"/>
    </source>
</evidence>
<dbReference type="EMBL" id="WOSY01000004">
    <property type="protein sequence ID" value="NHN88205.1"/>
    <property type="molecule type" value="Genomic_DNA"/>
</dbReference>
<reference evidence="2 3" key="1">
    <citation type="journal article" date="2020" name="Int. J. Syst. Evol. Microbiol.">
        <title>Novel acetic acid bacteria from cider fermentations: Acetobacter conturbans sp. nov. and Acetobacter fallax sp. nov.</title>
        <authorList>
            <person name="Sombolestani A.S."/>
            <person name="Cleenwerck I."/>
            <person name="Cnockaert M."/>
            <person name="Borremans W."/>
            <person name="Wieme A.D."/>
            <person name="De Vuyst L."/>
            <person name="Vandamme P."/>
        </authorList>
    </citation>
    <scope>NUCLEOTIDE SEQUENCE [LARGE SCALE GENOMIC DNA]</scope>
    <source>
        <strain evidence="2 3">LMG 1627</strain>
    </source>
</reference>
<dbReference type="InterPro" id="IPR005625">
    <property type="entry name" value="PepSY-ass_TM"/>
</dbReference>
<sequence length="507" mass="55490">MKTTPPCGSLPAPSLRSRMGWLHAWIGFVAGLILVGIFATGALAVFDTELTRWMQPEMPHIATLTPGPAALEAASREIATQEDLHHRVFMSLPSSRDPVLRVTHMDHDVVQSTAYDPETGAVIPLRDTAGGLLFFNFHYTLHMGRLFGVILVQVVGIGLMVTLGSGVIIHLKSLLPNLVVFRPRATSPRPWVDAHVLAAVLFLPFLFMAPYTGVLIHANRFFPATATERPDRGPPKFKPAPLPPLAPIVADAVSEFGENSLGFMQFSGKAVSVYRADSSEIRITRDHIDYDRVTGERMKLVRKSSPVSRTSQFLSGLHMARWAPATVRWLYFVSGMAGYVMFATGLVMFLLKRRRTAAARPSLAMNLAEGLTVGTVLGMPVACASVLWMNRLLPASLSSRLEIETSALFVVWAIMAIHGMGRGGEKHILRGWMEQATLLAALLILLPLLDIATRWQWMNGQDQTVYLAVDATACLLGLMAFHLRRVLVRKMTSPPASPTTFSAGVAS</sequence>
<dbReference type="PANTHER" id="PTHR34219:SF4">
    <property type="entry name" value="PEPSY DOMAIN-CONTAINING PROTEIN"/>
    <property type="match status" value="1"/>
</dbReference>